<proteinExistence type="predicted"/>
<dbReference type="Gene3D" id="3.40.50.880">
    <property type="match status" value="1"/>
</dbReference>
<dbReference type="PANTHER" id="PTHR43130:SF2">
    <property type="entry name" value="DJ-1_PFPI DOMAIN-CONTAINING PROTEIN"/>
    <property type="match status" value="1"/>
</dbReference>
<dbReference type="GO" id="GO:0006355">
    <property type="term" value="P:regulation of DNA-templated transcription"/>
    <property type="evidence" value="ECO:0007669"/>
    <property type="project" value="TreeGrafter"/>
</dbReference>
<reference evidence="2 3" key="1">
    <citation type="submission" date="2018-01" db="EMBL/GenBank/DDBJ databases">
        <title>Whole genome sequencing of Histamine producing bacteria.</title>
        <authorList>
            <person name="Butler K."/>
        </authorList>
    </citation>
    <scope>NUCLEOTIDE SEQUENCE [LARGE SCALE GENOMIC DNA]</scope>
    <source>
        <strain evidence="2 3">DSM 24669</strain>
    </source>
</reference>
<dbReference type="InterPro" id="IPR052158">
    <property type="entry name" value="INH-QAR"/>
</dbReference>
<dbReference type="AlphaFoldDB" id="A0A2T3P9U9"/>
<dbReference type="InterPro" id="IPR029062">
    <property type="entry name" value="Class_I_gatase-like"/>
</dbReference>
<gene>
    <name evidence="2" type="ORF">C9I94_07400</name>
</gene>
<comment type="caution">
    <text evidence="2">The sequence shown here is derived from an EMBL/GenBank/DDBJ whole genome shotgun (WGS) entry which is preliminary data.</text>
</comment>
<name>A0A2T3P9U9_9GAMM</name>
<dbReference type="OrthoDB" id="9803764at2"/>
<dbReference type="InterPro" id="IPR002818">
    <property type="entry name" value="DJ-1/PfpI"/>
</dbReference>
<sequence length="269" mass="29509">MKDLICGRRRFIKRSVIGALGVGLFNNTLISEVKADELALAKPIRDRVNNSGKLNVGIYLYPNMTMLDAYAPLQVLALQPSMNTFTFSKEKVALPCDAKIQLLPDYGFSDCPEIDILIVPGAANPSEQMKDSDVISFLKKAGEKAKYITSVCTGSLILAETGLLDGYKTTTHWAYAEALNAYPKVSFVDERVVIDRNRVSGGGITSGLDFAFSLIAEVVDEEQAKAAELLLEYNPQPLFNSGDHHTADPILKNNIQNKIYGLASDLFNR</sequence>
<accession>A0A2T3P9U9</accession>
<dbReference type="STRING" id="680026.AB733_03485"/>
<dbReference type="SUPFAM" id="SSF52317">
    <property type="entry name" value="Class I glutamine amidotransferase-like"/>
    <property type="match status" value="1"/>
</dbReference>
<evidence type="ECO:0000259" key="1">
    <source>
        <dbReference type="Pfam" id="PF01965"/>
    </source>
</evidence>
<dbReference type="EMBL" id="PYLZ01000003">
    <property type="protein sequence ID" value="PSW25636.1"/>
    <property type="molecule type" value="Genomic_DNA"/>
</dbReference>
<organism evidence="2 3">
    <name type="scientific">Photobacterium swingsii</name>
    <dbReference type="NCBI Taxonomy" id="680026"/>
    <lineage>
        <taxon>Bacteria</taxon>
        <taxon>Pseudomonadati</taxon>
        <taxon>Pseudomonadota</taxon>
        <taxon>Gammaproteobacteria</taxon>
        <taxon>Vibrionales</taxon>
        <taxon>Vibrionaceae</taxon>
        <taxon>Photobacterium</taxon>
    </lineage>
</organism>
<dbReference type="PANTHER" id="PTHR43130">
    <property type="entry name" value="ARAC-FAMILY TRANSCRIPTIONAL REGULATOR"/>
    <property type="match status" value="1"/>
</dbReference>
<dbReference type="CDD" id="cd03139">
    <property type="entry name" value="GATase1_PfpI_2"/>
    <property type="match status" value="1"/>
</dbReference>
<protein>
    <submittedName>
        <fullName evidence="2">DJ-1/PfpI family protein</fullName>
    </submittedName>
</protein>
<evidence type="ECO:0000313" key="2">
    <source>
        <dbReference type="EMBL" id="PSW25636.1"/>
    </source>
</evidence>
<dbReference type="Pfam" id="PF01965">
    <property type="entry name" value="DJ-1_PfpI"/>
    <property type="match status" value="1"/>
</dbReference>
<dbReference type="Proteomes" id="UP000240481">
    <property type="component" value="Unassembled WGS sequence"/>
</dbReference>
<feature type="domain" description="DJ-1/PfpI" evidence="1">
    <location>
        <begin position="58"/>
        <end position="216"/>
    </location>
</feature>
<keyword evidence="3" id="KW-1185">Reference proteome</keyword>
<evidence type="ECO:0000313" key="3">
    <source>
        <dbReference type="Proteomes" id="UP000240481"/>
    </source>
</evidence>